<dbReference type="InterPro" id="IPR034151">
    <property type="entry name" value="TOPRIM_DnaG_bac"/>
</dbReference>
<evidence type="ECO:0000256" key="15">
    <source>
        <dbReference type="SAM" id="MobiDB-lite"/>
    </source>
</evidence>
<evidence type="ECO:0000259" key="16">
    <source>
        <dbReference type="PROSITE" id="PS50880"/>
    </source>
</evidence>
<dbReference type="SUPFAM" id="SSF56731">
    <property type="entry name" value="DNA primase core"/>
    <property type="match status" value="1"/>
</dbReference>
<dbReference type="Pfam" id="PF10410">
    <property type="entry name" value="DnaB_bind"/>
    <property type="match status" value="1"/>
</dbReference>
<dbReference type="PATRIC" id="fig|616990.3.peg.431"/>
<dbReference type="CDD" id="cd03364">
    <property type="entry name" value="TOPRIM_DnaG_primases"/>
    <property type="match status" value="1"/>
</dbReference>
<keyword evidence="6 12" id="KW-0479">Metal-binding</keyword>
<dbReference type="EC" id="2.7.7.101" evidence="12"/>
<evidence type="ECO:0000256" key="3">
    <source>
        <dbReference type="ARBA" id="ARBA00022679"/>
    </source>
</evidence>
<dbReference type="GO" id="GO:0003678">
    <property type="term" value="F:DNA helicase activity"/>
    <property type="evidence" value="ECO:0007669"/>
    <property type="project" value="InterPro"/>
</dbReference>
<dbReference type="SMART" id="SM00493">
    <property type="entry name" value="TOPRIM"/>
    <property type="match status" value="1"/>
</dbReference>
<keyword evidence="2 12" id="KW-0639">Primosome</keyword>
<keyword evidence="1 12" id="KW-0240">DNA-directed RNA polymerase</keyword>
<dbReference type="Gene3D" id="3.90.580.10">
    <property type="entry name" value="Zinc finger, CHC2-type domain"/>
    <property type="match status" value="1"/>
</dbReference>
<evidence type="ECO:0000256" key="4">
    <source>
        <dbReference type="ARBA" id="ARBA00022695"/>
    </source>
</evidence>
<dbReference type="InterPro" id="IPR037068">
    <property type="entry name" value="DNA_primase_core_N_sf"/>
</dbReference>
<dbReference type="SMART" id="SM00400">
    <property type="entry name" value="ZnF_CHCC"/>
    <property type="match status" value="1"/>
</dbReference>
<evidence type="ECO:0000256" key="7">
    <source>
        <dbReference type="ARBA" id="ARBA00022771"/>
    </source>
</evidence>
<dbReference type="InterPro" id="IPR016136">
    <property type="entry name" value="DNA_helicase_N/primase_C"/>
</dbReference>
<feature type="domain" description="Toprim" evidence="16">
    <location>
        <begin position="274"/>
        <end position="356"/>
    </location>
</feature>
<dbReference type="SUPFAM" id="SSF57783">
    <property type="entry name" value="Zinc beta-ribbon"/>
    <property type="match status" value="1"/>
</dbReference>
<feature type="zinc finger region" description="CHC2-type" evidence="12 14">
    <location>
        <begin position="52"/>
        <end position="76"/>
    </location>
</feature>
<dbReference type="InterPro" id="IPR030846">
    <property type="entry name" value="DnaG_bac"/>
</dbReference>
<comment type="catalytic activity">
    <reaction evidence="12">
        <text>ssDNA + n NTP = ssDNA/pppN(pN)n-1 hybrid + (n-1) diphosphate.</text>
        <dbReference type="EC" id="2.7.7.101"/>
    </reaction>
</comment>
<dbReference type="InterPro" id="IPR036977">
    <property type="entry name" value="DNA_primase_Znf_CHC2"/>
</dbReference>
<dbReference type="NCBIfam" id="TIGR01391">
    <property type="entry name" value="dnaG"/>
    <property type="match status" value="1"/>
</dbReference>
<evidence type="ECO:0000313" key="17">
    <source>
        <dbReference type="EMBL" id="KRO01743.1"/>
    </source>
</evidence>
<dbReference type="SUPFAM" id="SSF48024">
    <property type="entry name" value="N-terminal domain of DnaB helicase"/>
    <property type="match status" value="1"/>
</dbReference>
<evidence type="ECO:0000313" key="18">
    <source>
        <dbReference type="Proteomes" id="UP000051906"/>
    </source>
</evidence>
<dbReference type="GO" id="GO:0008270">
    <property type="term" value="F:zinc ion binding"/>
    <property type="evidence" value="ECO:0007669"/>
    <property type="project" value="UniProtKB-UniRule"/>
</dbReference>
<dbReference type="Pfam" id="PF08275">
    <property type="entry name" value="DNAG_N"/>
    <property type="match status" value="1"/>
</dbReference>
<keyword evidence="9" id="KW-0460">Magnesium</keyword>
<evidence type="ECO:0000256" key="13">
    <source>
        <dbReference type="PIRNR" id="PIRNR002811"/>
    </source>
</evidence>
<dbReference type="PROSITE" id="PS50880">
    <property type="entry name" value="TOPRIM"/>
    <property type="match status" value="1"/>
</dbReference>
<keyword evidence="5 12" id="KW-0235">DNA replication</keyword>
<feature type="compositionally biased region" description="Low complexity" evidence="15">
    <location>
        <begin position="451"/>
        <end position="471"/>
    </location>
</feature>
<dbReference type="PANTHER" id="PTHR30313">
    <property type="entry name" value="DNA PRIMASE"/>
    <property type="match status" value="1"/>
</dbReference>
<dbReference type="GO" id="GO:0000428">
    <property type="term" value="C:DNA-directed RNA polymerase complex"/>
    <property type="evidence" value="ECO:0007669"/>
    <property type="project" value="UniProtKB-KW"/>
</dbReference>
<dbReference type="GO" id="GO:0005737">
    <property type="term" value="C:cytoplasm"/>
    <property type="evidence" value="ECO:0007669"/>
    <property type="project" value="TreeGrafter"/>
</dbReference>
<keyword evidence="3 12" id="KW-0808">Transferase</keyword>
<sequence>MVSQGHPRQGSDWVAKIPEDVIETVRTATNIADVVGQYVQLKKSGKNLFGLCPFHEERTPSFSVSEDKQIFHCFSCGRGGNVFKFLMELEHVSFPEAVVKVADFSHVDLASEYRQESTGPAVDSKTGQLLALHEQASKLYHHILVNTEMGQPALDYLHDRGLTDETIETYQLGFAPGQRLLKPFFEQRQSDYQLLRQTGLFIENTDGELRDRFTERVMFPLRNASGHVAAFSGRLLKTAPDQPKYLNSPETSLFNKSRLLFNFDLARPAIRQAGEVTLFEGYMDVISATQAGVLNGIASMGTSLTTEQIYAIERTTDRLNVCYDGDEPGQRAIDRALRLLGEHSHLQLRVIQLPEGEDPDEYRKAHGDEAFRQMLETAKEPPLQFQLRYLRRSQALNTDSERLAYVNQVMPLLAQVTEPVELDLYLNQLTTELGIDKAALLAQLKQVQRDSAAQQERQRPAQQQQPAPSEPVMTVHQQQRPLNRLERAERSLLYRCLHDRNVWTRVSDVPNFSFVHEDYQVIYTLAQGYFQTHQDYQAAQFTDFVQEDRLQQMVIDLETTNMAAAVTPREIDDYLAVIMDQAPVDAQLRQKKQQLAEAARLGDADQQRQLVVEIVQLERQRQANKPV</sequence>
<dbReference type="EMBL" id="JQCA01000109">
    <property type="protein sequence ID" value="KRO01743.1"/>
    <property type="molecule type" value="Genomic_DNA"/>
</dbReference>
<dbReference type="Pfam" id="PF13155">
    <property type="entry name" value="Toprim_2"/>
    <property type="match status" value="1"/>
</dbReference>
<evidence type="ECO:0000256" key="1">
    <source>
        <dbReference type="ARBA" id="ARBA00022478"/>
    </source>
</evidence>
<dbReference type="InterPro" id="IPR013264">
    <property type="entry name" value="DNAG_N"/>
</dbReference>
<dbReference type="GO" id="GO:0003899">
    <property type="term" value="F:DNA-directed RNA polymerase activity"/>
    <property type="evidence" value="ECO:0007669"/>
    <property type="project" value="UniProtKB-UniRule"/>
</dbReference>
<keyword evidence="8 12" id="KW-0862">Zinc</keyword>
<evidence type="ECO:0000256" key="14">
    <source>
        <dbReference type="PIRSR" id="PIRSR002811-1"/>
    </source>
</evidence>
<evidence type="ECO:0000256" key="10">
    <source>
        <dbReference type="ARBA" id="ARBA00023125"/>
    </source>
</evidence>
<dbReference type="Gene3D" id="1.10.860.10">
    <property type="entry name" value="DNAb Helicase, Chain A"/>
    <property type="match status" value="1"/>
</dbReference>
<comment type="subunit">
    <text evidence="12">Monomer. Interacts with DnaB.</text>
</comment>
<dbReference type="Proteomes" id="UP000051906">
    <property type="component" value="Unassembled WGS sequence"/>
</dbReference>
<comment type="similarity">
    <text evidence="12 13">Belongs to the DnaG primase family.</text>
</comment>
<evidence type="ECO:0000256" key="11">
    <source>
        <dbReference type="ARBA" id="ARBA00023163"/>
    </source>
</evidence>
<keyword evidence="7 12" id="KW-0863">Zinc-finger</keyword>
<comment type="domain">
    <text evidence="12">Contains an N-terminal zinc-binding domain, a central core domain that contains the primase activity, and a C-terminal DnaB-binding domain.</text>
</comment>
<dbReference type="GO" id="GO:0003677">
    <property type="term" value="F:DNA binding"/>
    <property type="evidence" value="ECO:0007669"/>
    <property type="project" value="UniProtKB-KW"/>
</dbReference>
<comment type="cofactor">
    <cofactor evidence="12 13 14">
        <name>Zn(2+)</name>
        <dbReference type="ChEBI" id="CHEBI:29105"/>
    </cofactor>
    <text evidence="12 13 14">Binds 1 zinc ion per monomer.</text>
</comment>
<keyword evidence="18" id="KW-1185">Reference proteome</keyword>
<dbReference type="FunFam" id="3.90.580.10:FF:000001">
    <property type="entry name" value="DNA primase"/>
    <property type="match status" value="1"/>
</dbReference>
<dbReference type="InterPro" id="IPR006295">
    <property type="entry name" value="DNA_primase_DnaG"/>
</dbReference>
<name>A0A0R2LIX0_9LACO</name>
<dbReference type="Gene3D" id="3.40.1360.10">
    <property type="match status" value="1"/>
</dbReference>
<gene>
    <name evidence="12" type="primary">dnaG</name>
    <name evidence="17" type="ORF">IV54_GL000398</name>
</gene>
<comment type="caution">
    <text evidence="17">The sequence shown here is derived from an EMBL/GenBank/DDBJ whole genome shotgun (WGS) entry which is preliminary data.</text>
</comment>
<evidence type="ECO:0000256" key="2">
    <source>
        <dbReference type="ARBA" id="ARBA00022515"/>
    </source>
</evidence>
<accession>A0A0R2LIX0</accession>
<evidence type="ECO:0000256" key="9">
    <source>
        <dbReference type="ARBA" id="ARBA00022842"/>
    </source>
</evidence>
<dbReference type="STRING" id="616990.IV54_GL000398"/>
<dbReference type="Pfam" id="PF01807">
    <property type="entry name" value="Zn_ribbon_DnaG"/>
    <property type="match status" value="1"/>
</dbReference>
<dbReference type="InterPro" id="IPR006171">
    <property type="entry name" value="TOPRIM_dom"/>
</dbReference>
<keyword evidence="10 12" id="KW-0238">DNA-binding</keyword>
<evidence type="ECO:0000256" key="8">
    <source>
        <dbReference type="ARBA" id="ARBA00022833"/>
    </source>
</evidence>
<dbReference type="InterPro" id="IPR036185">
    <property type="entry name" value="DNA_heli_DnaB-like_N_sf"/>
</dbReference>
<dbReference type="InterPro" id="IPR050219">
    <property type="entry name" value="DnaG_primase"/>
</dbReference>
<proteinExistence type="inferred from homology"/>
<protein>
    <recommendedName>
        <fullName evidence="12 13">DNA primase</fullName>
        <ecNumber evidence="12">2.7.7.101</ecNumber>
    </recommendedName>
</protein>
<dbReference type="Gene3D" id="3.90.980.10">
    <property type="entry name" value="DNA primase, catalytic core, N-terminal domain"/>
    <property type="match status" value="1"/>
</dbReference>
<evidence type="ECO:0000256" key="12">
    <source>
        <dbReference type="HAMAP-Rule" id="MF_00974"/>
    </source>
</evidence>
<evidence type="ECO:0000256" key="5">
    <source>
        <dbReference type="ARBA" id="ARBA00022705"/>
    </source>
</evidence>
<keyword evidence="11 12" id="KW-0804">Transcription</keyword>
<dbReference type="HAMAP" id="MF_00974">
    <property type="entry name" value="DNA_primase_DnaG"/>
    <property type="match status" value="1"/>
</dbReference>
<feature type="region of interest" description="Disordered" evidence="15">
    <location>
        <begin position="451"/>
        <end position="482"/>
    </location>
</feature>
<keyword evidence="4 12" id="KW-0548">Nucleotidyltransferase</keyword>
<dbReference type="AlphaFoldDB" id="A0A0R2LIX0"/>
<reference evidence="17 18" key="1">
    <citation type="journal article" date="2015" name="Genome Announc.">
        <title>Expanding the biotechnology potential of lactobacilli through comparative genomics of 213 strains and associated genera.</title>
        <authorList>
            <person name="Sun Z."/>
            <person name="Harris H.M."/>
            <person name="McCann A."/>
            <person name="Guo C."/>
            <person name="Argimon S."/>
            <person name="Zhang W."/>
            <person name="Yang X."/>
            <person name="Jeffery I.B."/>
            <person name="Cooney J.C."/>
            <person name="Kagawa T.F."/>
            <person name="Liu W."/>
            <person name="Song Y."/>
            <person name="Salvetti E."/>
            <person name="Wrobel A."/>
            <person name="Rasinkangas P."/>
            <person name="Parkhill J."/>
            <person name="Rea M.C."/>
            <person name="O'Sullivan O."/>
            <person name="Ritari J."/>
            <person name="Douillard F.P."/>
            <person name="Paul Ross R."/>
            <person name="Yang R."/>
            <person name="Briner A.E."/>
            <person name="Felis G.E."/>
            <person name="de Vos W.M."/>
            <person name="Barrangou R."/>
            <person name="Klaenhammer T.R."/>
            <person name="Caufield P.W."/>
            <person name="Cui Y."/>
            <person name="Zhang H."/>
            <person name="O'Toole P.W."/>
        </authorList>
    </citation>
    <scope>NUCLEOTIDE SEQUENCE [LARGE SCALE GENOMIC DNA]</scope>
    <source>
        <strain evidence="17 18">DSM 22467</strain>
    </source>
</reference>
<dbReference type="PANTHER" id="PTHR30313:SF2">
    <property type="entry name" value="DNA PRIMASE"/>
    <property type="match status" value="1"/>
</dbReference>
<organism evidence="17 18">
    <name type="scientific">Levilactobacillus paucivorans</name>
    <dbReference type="NCBI Taxonomy" id="616990"/>
    <lineage>
        <taxon>Bacteria</taxon>
        <taxon>Bacillati</taxon>
        <taxon>Bacillota</taxon>
        <taxon>Bacilli</taxon>
        <taxon>Lactobacillales</taxon>
        <taxon>Lactobacillaceae</taxon>
        <taxon>Levilactobacillus</taxon>
    </lineage>
</organism>
<comment type="function">
    <text evidence="12 13">RNA polymerase that catalyzes the synthesis of short RNA molecules used as primers for DNA polymerase during DNA replication.</text>
</comment>
<dbReference type="GO" id="GO:1990077">
    <property type="term" value="C:primosome complex"/>
    <property type="evidence" value="ECO:0007669"/>
    <property type="project" value="UniProtKB-KW"/>
</dbReference>
<dbReference type="InterPro" id="IPR002694">
    <property type="entry name" value="Znf_CHC2"/>
</dbReference>
<dbReference type="InterPro" id="IPR019475">
    <property type="entry name" value="DNA_primase_DnaB-bd"/>
</dbReference>
<dbReference type="GO" id="GO:0006269">
    <property type="term" value="P:DNA replication, synthesis of primer"/>
    <property type="evidence" value="ECO:0007669"/>
    <property type="project" value="UniProtKB-UniRule"/>
</dbReference>
<dbReference type="GO" id="GO:0005524">
    <property type="term" value="F:ATP binding"/>
    <property type="evidence" value="ECO:0007669"/>
    <property type="project" value="InterPro"/>
</dbReference>
<dbReference type="PIRSF" id="PIRSF002811">
    <property type="entry name" value="DnaG"/>
    <property type="match status" value="1"/>
</dbReference>
<evidence type="ECO:0000256" key="6">
    <source>
        <dbReference type="ARBA" id="ARBA00022723"/>
    </source>
</evidence>